<dbReference type="SUPFAM" id="SSF48350">
    <property type="entry name" value="GTPase activation domain, GAP"/>
    <property type="match status" value="1"/>
</dbReference>
<dbReference type="FunFam" id="1.10.555.10:FF:000015">
    <property type="entry name" value="rho GTPase-activating protein 25 isoform X1"/>
    <property type="match status" value="1"/>
</dbReference>
<dbReference type="GO" id="GO:0005096">
    <property type="term" value="F:GTPase activator activity"/>
    <property type="evidence" value="ECO:0007669"/>
    <property type="project" value="UniProtKB-KW"/>
</dbReference>
<keyword evidence="1" id="KW-0343">GTPase activation</keyword>
<dbReference type="PROSITE" id="PS50238">
    <property type="entry name" value="RHOGAP"/>
    <property type="match status" value="1"/>
</dbReference>
<protein>
    <submittedName>
        <fullName evidence="9">Rho GTPase-activating protein 25-like</fullName>
    </submittedName>
</protein>
<dbReference type="InterPro" id="IPR000198">
    <property type="entry name" value="RhoGAP_dom"/>
</dbReference>
<gene>
    <name evidence="9" type="primary">LOC107654642</name>
</gene>
<dbReference type="InterPro" id="IPR001849">
    <property type="entry name" value="PH_domain"/>
</dbReference>
<dbReference type="Pfam" id="PF00620">
    <property type="entry name" value="RhoGAP"/>
    <property type="match status" value="1"/>
</dbReference>
<keyword evidence="3 4" id="KW-0175">Coiled coil</keyword>
<keyword evidence="2" id="KW-0597">Phosphoprotein</keyword>
<dbReference type="GO" id="GO:0007015">
    <property type="term" value="P:actin filament organization"/>
    <property type="evidence" value="ECO:0007669"/>
    <property type="project" value="TreeGrafter"/>
</dbReference>
<dbReference type="SMART" id="SM00233">
    <property type="entry name" value="PH"/>
    <property type="match status" value="1"/>
</dbReference>
<dbReference type="Ensembl" id="ENSSANT00000086142.1">
    <property type="protein sequence ID" value="ENSSANP00000081056.1"/>
    <property type="gene ID" value="ENSSANG00000040284.1"/>
</dbReference>
<evidence type="ECO:0000256" key="2">
    <source>
        <dbReference type="ARBA" id="ARBA00022553"/>
    </source>
</evidence>
<dbReference type="PANTHER" id="PTHR15228">
    <property type="entry name" value="SPERMATHECAL PHYSIOLOGY VARIANT"/>
    <property type="match status" value="1"/>
</dbReference>
<evidence type="ECO:0000256" key="3">
    <source>
        <dbReference type="ARBA" id="ARBA00023054"/>
    </source>
</evidence>
<evidence type="ECO:0000313" key="10">
    <source>
        <dbReference type="Proteomes" id="UP000472260"/>
    </source>
</evidence>
<dbReference type="PANTHER" id="PTHR15228:SF20">
    <property type="entry name" value="RHO GTPASE-ACTIVATING PROTEIN 25"/>
    <property type="match status" value="1"/>
</dbReference>
<evidence type="ECO:0000259" key="7">
    <source>
        <dbReference type="PROSITE" id="PS50003"/>
    </source>
</evidence>
<feature type="domain" description="Rho-GAP" evidence="8">
    <location>
        <begin position="152"/>
        <end position="342"/>
    </location>
</feature>
<feature type="compositionally biased region" description="Polar residues" evidence="5">
    <location>
        <begin position="386"/>
        <end position="408"/>
    </location>
</feature>
<feature type="coiled-coil region" evidence="4">
    <location>
        <begin position="554"/>
        <end position="581"/>
    </location>
</feature>
<dbReference type="GO" id="GO:0051058">
    <property type="term" value="P:negative regulation of small GTPase mediated signal transduction"/>
    <property type="evidence" value="ECO:0007669"/>
    <property type="project" value="TreeGrafter"/>
</dbReference>
<dbReference type="GO" id="GO:0007165">
    <property type="term" value="P:signal transduction"/>
    <property type="evidence" value="ECO:0007669"/>
    <property type="project" value="InterPro"/>
</dbReference>
<dbReference type="CDD" id="cd04390">
    <property type="entry name" value="RhoGAP_ARHGAP22_24_25"/>
    <property type="match status" value="1"/>
</dbReference>
<feature type="chain" id="PRO_5025327750" evidence="6">
    <location>
        <begin position="26"/>
        <end position="587"/>
    </location>
</feature>
<dbReference type="InterPro" id="IPR051025">
    <property type="entry name" value="RhoGAP"/>
</dbReference>
<dbReference type="SUPFAM" id="SSF50729">
    <property type="entry name" value="PH domain-like"/>
    <property type="match status" value="1"/>
</dbReference>
<dbReference type="PROSITE" id="PS50003">
    <property type="entry name" value="PH_DOMAIN"/>
    <property type="match status" value="1"/>
</dbReference>
<evidence type="ECO:0000256" key="5">
    <source>
        <dbReference type="SAM" id="MobiDB-lite"/>
    </source>
</evidence>
<feature type="compositionally biased region" description="Basic and acidic residues" evidence="5">
    <location>
        <begin position="474"/>
        <end position="504"/>
    </location>
</feature>
<feature type="region of interest" description="Disordered" evidence="5">
    <location>
        <begin position="346"/>
        <end position="367"/>
    </location>
</feature>
<keyword evidence="10" id="KW-1185">Reference proteome</keyword>
<dbReference type="Gene3D" id="1.10.555.10">
    <property type="entry name" value="Rho GTPase activation protein"/>
    <property type="match status" value="1"/>
</dbReference>
<reference evidence="9" key="1">
    <citation type="submission" date="2025-08" db="UniProtKB">
        <authorList>
            <consortium name="Ensembl"/>
        </authorList>
    </citation>
    <scope>IDENTIFICATION</scope>
</reference>
<reference evidence="9" key="2">
    <citation type="submission" date="2025-09" db="UniProtKB">
        <authorList>
            <consortium name="Ensembl"/>
        </authorList>
    </citation>
    <scope>IDENTIFICATION</scope>
</reference>
<dbReference type="InterPro" id="IPR008936">
    <property type="entry name" value="Rho_GTPase_activation_prot"/>
</dbReference>
<accession>A0A671RCB1</accession>
<sequence length="587" mass="66228">ASLGLICVFVLFSACFLSVATSARSKSVMPGEGSPGSTHTGFKRSMEKPLKTGWLKKQRSIVKNWQLRFFVLRGNVLTYHKDDRENLIGYYCICWWAKSYSCCVPDAAGSSTDREREREAYVLMATSQSEMEEWVRSIRKAIGSRSNGVFGKSLSDIMVYEKKFGPRLVPILVEKCAEFIREHGLNEEGIFRLPGQDNQVKQFREAFDAGERPSFPCDTDVHTVGSLLKLYLRELPEPVVPWTQYQDFLDSTLMLDATTAAGKEKLEEQISLLPKVNYNLLSYICRFLFEVQQNSKVNKMSIENLATVMGVNLFKPQVEDAIRTPMIQKVMTVMIRHHELLFPPSKDMLPSPLPSKKSKSKKNSNPRSFVGWESAEVLITKDLWSSKTGSEDTPLSPSSPFSSATDTWPDSPRKRTQTLPSLGCPPAGRGREPSWERWSRFQESFNENEEKTFSEDIFKLLDLQKVTLFSGGQKSEKEKVEGQKDTEDTGLHKTGSDVVDKQIDAVKPQAQSTTPVPKPRPSNDVTAPAVSREKTLQAALEAERRCKAALEILLRNAEHSRDEALVRNEQLNREIQEFLNRPTAGPS</sequence>
<feature type="domain" description="PH" evidence="7">
    <location>
        <begin position="48"/>
        <end position="143"/>
    </location>
</feature>
<feature type="region of interest" description="Disordered" evidence="5">
    <location>
        <begin position="386"/>
        <end position="435"/>
    </location>
</feature>
<organism evidence="9 10">
    <name type="scientific">Sinocyclocheilus anshuiensis</name>
    <dbReference type="NCBI Taxonomy" id="1608454"/>
    <lineage>
        <taxon>Eukaryota</taxon>
        <taxon>Metazoa</taxon>
        <taxon>Chordata</taxon>
        <taxon>Craniata</taxon>
        <taxon>Vertebrata</taxon>
        <taxon>Euteleostomi</taxon>
        <taxon>Actinopterygii</taxon>
        <taxon>Neopterygii</taxon>
        <taxon>Teleostei</taxon>
        <taxon>Ostariophysi</taxon>
        <taxon>Cypriniformes</taxon>
        <taxon>Cyprinidae</taxon>
        <taxon>Cyprininae</taxon>
        <taxon>Sinocyclocheilus</taxon>
    </lineage>
</organism>
<dbReference type="SMART" id="SM00324">
    <property type="entry name" value="RhoGAP"/>
    <property type="match status" value="1"/>
</dbReference>
<name>A0A671RCB1_9TELE</name>
<evidence type="ECO:0000256" key="4">
    <source>
        <dbReference type="SAM" id="Coils"/>
    </source>
</evidence>
<feature type="signal peptide" evidence="6">
    <location>
        <begin position="1"/>
        <end position="25"/>
    </location>
</feature>
<dbReference type="Proteomes" id="UP000472260">
    <property type="component" value="Unassembled WGS sequence"/>
</dbReference>
<feature type="region of interest" description="Disordered" evidence="5">
    <location>
        <begin position="472"/>
        <end position="530"/>
    </location>
</feature>
<dbReference type="Gene3D" id="2.30.29.30">
    <property type="entry name" value="Pleckstrin-homology domain (PH domain)/Phosphotyrosine-binding domain (PTB)"/>
    <property type="match status" value="1"/>
</dbReference>
<dbReference type="GO" id="GO:0001891">
    <property type="term" value="C:phagocytic cup"/>
    <property type="evidence" value="ECO:0007669"/>
    <property type="project" value="TreeGrafter"/>
</dbReference>
<evidence type="ECO:0000313" key="9">
    <source>
        <dbReference type="Ensembl" id="ENSSANP00000081056.1"/>
    </source>
</evidence>
<evidence type="ECO:0000259" key="8">
    <source>
        <dbReference type="PROSITE" id="PS50238"/>
    </source>
</evidence>
<dbReference type="GO" id="GO:0006911">
    <property type="term" value="P:phagocytosis, engulfment"/>
    <property type="evidence" value="ECO:0007669"/>
    <property type="project" value="TreeGrafter"/>
</dbReference>
<keyword evidence="6" id="KW-0732">Signal</keyword>
<dbReference type="AlphaFoldDB" id="A0A671RCB1"/>
<evidence type="ECO:0000256" key="1">
    <source>
        <dbReference type="ARBA" id="ARBA00022468"/>
    </source>
</evidence>
<dbReference type="Pfam" id="PF00169">
    <property type="entry name" value="PH"/>
    <property type="match status" value="1"/>
</dbReference>
<evidence type="ECO:0000256" key="6">
    <source>
        <dbReference type="SAM" id="SignalP"/>
    </source>
</evidence>
<dbReference type="InterPro" id="IPR011993">
    <property type="entry name" value="PH-like_dom_sf"/>
</dbReference>
<proteinExistence type="predicted"/>